<dbReference type="AlphaFoldDB" id="A0A1G6KIV9"/>
<accession>A0A1G6KIV9</accession>
<dbReference type="NCBIfam" id="TIGR04398">
    <property type="entry name" value="SLAP_DUP"/>
    <property type="match status" value="1"/>
</dbReference>
<dbReference type="STRING" id="1612202.SAMN05421734_106101"/>
<evidence type="ECO:0000313" key="1">
    <source>
        <dbReference type="EMBL" id="SDC30758.1"/>
    </source>
</evidence>
<proteinExistence type="predicted"/>
<organism evidence="1 2">
    <name type="scientific">Pelagirhabdus alkalitolerans</name>
    <dbReference type="NCBI Taxonomy" id="1612202"/>
    <lineage>
        <taxon>Bacteria</taxon>
        <taxon>Bacillati</taxon>
        <taxon>Bacillota</taxon>
        <taxon>Bacilli</taxon>
        <taxon>Bacillales</taxon>
        <taxon>Bacillaceae</taxon>
        <taxon>Pelagirhabdus</taxon>
    </lineage>
</organism>
<dbReference type="RefSeq" id="WP_090795954.1">
    <property type="nucleotide sequence ID" value="NZ_FMYI01000006.1"/>
</dbReference>
<dbReference type="EMBL" id="FMYI01000006">
    <property type="protein sequence ID" value="SDC30758.1"/>
    <property type="molecule type" value="Genomic_DNA"/>
</dbReference>
<gene>
    <name evidence="1" type="ORF">SAMN05421734_106101</name>
</gene>
<dbReference type="Proteomes" id="UP000242949">
    <property type="component" value="Unassembled WGS sequence"/>
</dbReference>
<reference evidence="2" key="1">
    <citation type="submission" date="2016-09" db="EMBL/GenBank/DDBJ databases">
        <authorList>
            <person name="Varghese N."/>
            <person name="Submissions S."/>
        </authorList>
    </citation>
    <scope>NUCLEOTIDE SEQUENCE [LARGE SCALE GENOMIC DNA]</scope>
    <source>
        <strain evidence="2">S5</strain>
    </source>
</reference>
<protein>
    <submittedName>
        <fullName evidence="1">SLAP domain-containing protein</fullName>
    </submittedName>
</protein>
<evidence type="ECO:0000313" key="2">
    <source>
        <dbReference type="Proteomes" id="UP000242949"/>
    </source>
</evidence>
<name>A0A1G6KIV9_9BACI</name>
<keyword evidence="2" id="KW-1185">Reference proteome</keyword>
<sequence length="128" mass="14919">MLQLQPKWAKTIDSNDLTFYENLYERLQDQTLKSKASISSPRSFSFTPLVKAFNHEEKLLIICFVTNMSDEPLDLIDVPITFYAEEHSLQTDVTIDQLNLDAGNTTLWTLIFENHPYEIKKQPSFLFE</sequence>
<dbReference type="InterPro" id="IPR030910">
    <property type="entry name" value="SLAP_dom"/>
</dbReference>